<accession>A0A1B6GY08</accession>
<gene>
    <name evidence="2" type="ORF">g.4999</name>
</gene>
<feature type="region of interest" description="Disordered" evidence="1">
    <location>
        <begin position="224"/>
        <end position="292"/>
    </location>
</feature>
<feature type="compositionally biased region" description="Polar residues" evidence="1">
    <location>
        <begin position="146"/>
        <end position="156"/>
    </location>
</feature>
<feature type="compositionally biased region" description="Basic and acidic residues" evidence="1">
    <location>
        <begin position="94"/>
        <end position="105"/>
    </location>
</feature>
<sequence length="419" mass="48225">KSSKLPSKGDRRKSPKASTRGEEKRRGSTSKLDDKKPGRSTREHSRKRKHERKEAPNSNMKMPKKTMEAEEDDFFSDLLYGLDYPDVSSTSQESMDKKANENKKKEERKRKVKEMLAKLSQTSAESSSIYLSSQSSKERNTEDTEIISSPESSQITEKGKEENVKAEETEEMMRQRVREALIRYNKAASEKFPLYKDRPNSPLTVHIRSAPLHLMSSAIKKIEEEKEKHKRSPTSQKFNPTGIWDPENPVPSTSNSTDIRYVKDIQNKTKERRPCRPPPGFDPLPVSEPDDDLKILDFLMSTSPTSSNTSNSRYRSIMEKLTAAEIERTRTESKSKKNVTHTSTKKKSSCPKSPDMESNRFNQDKNVDKSPKVEDVYTKKKSHKKHHHTHSHKSKKYRKKVEKHMKHSKRSRSASSSSD</sequence>
<feature type="compositionally biased region" description="Basic and acidic residues" evidence="1">
    <location>
        <begin position="157"/>
        <end position="171"/>
    </location>
</feature>
<protein>
    <submittedName>
        <fullName evidence="2">Uncharacterized protein</fullName>
    </submittedName>
</protein>
<feature type="compositionally biased region" description="Basic and acidic residues" evidence="1">
    <location>
        <begin position="260"/>
        <end position="274"/>
    </location>
</feature>
<feature type="region of interest" description="Disordered" evidence="1">
    <location>
        <begin position="1"/>
        <end position="171"/>
    </location>
</feature>
<name>A0A1B6GY08_9HEMI</name>
<feature type="compositionally biased region" description="Basic residues" evidence="1">
    <location>
        <begin position="336"/>
        <end position="349"/>
    </location>
</feature>
<feature type="compositionally biased region" description="Basic and acidic residues" evidence="1">
    <location>
        <begin position="19"/>
        <end position="43"/>
    </location>
</feature>
<organism evidence="2">
    <name type="scientific">Cuerna arida</name>
    <dbReference type="NCBI Taxonomy" id="1464854"/>
    <lineage>
        <taxon>Eukaryota</taxon>
        <taxon>Metazoa</taxon>
        <taxon>Ecdysozoa</taxon>
        <taxon>Arthropoda</taxon>
        <taxon>Hexapoda</taxon>
        <taxon>Insecta</taxon>
        <taxon>Pterygota</taxon>
        <taxon>Neoptera</taxon>
        <taxon>Paraneoptera</taxon>
        <taxon>Hemiptera</taxon>
        <taxon>Auchenorrhyncha</taxon>
        <taxon>Membracoidea</taxon>
        <taxon>Cicadellidae</taxon>
        <taxon>Cicadellinae</taxon>
        <taxon>Proconiini</taxon>
        <taxon>Cuerna</taxon>
    </lineage>
</organism>
<dbReference type="AlphaFoldDB" id="A0A1B6GY08"/>
<feature type="compositionally biased region" description="Basic residues" evidence="1">
    <location>
        <begin position="379"/>
        <end position="412"/>
    </location>
</feature>
<feature type="compositionally biased region" description="Low complexity" evidence="1">
    <location>
        <begin position="123"/>
        <end position="135"/>
    </location>
</feature>
<proteinExistence type="predicted"/>
<feature type="region of interest" description="Disordered" evidence="1">
    <location>
        <begin position="325"/>
        <end position="419"/>
    </location>
</feature>
<evidence type="ECO:0000256" key="1">
    <source>
        <dbReference type="SAM" id="MobiDB-lite"/>
    </source>
</evidence>
<evidence type="ECO:0000313" key="2">
    <source>
        <dbReference type="EMBL" id="JAS67277.1"/>
    </source>
</evidence>
<feature type="compositionally biased region" description="Basic and acidic residues" evidence="1">
    <location>
        <begin position="354"/>
        <end position="378"/>
    </location>
</feature>
<feature type="non-terminal residue" evidence="2">
    <location>
        <position position="1"/>
    </location>
</feature>
<reference evidence="2" key="1">
    <citation type="submission" date="2015-11" db="EMBL/GenBank/DDBJ databases">
        <title>De novo transcriptome assembly of four potential Pierce s Disease insect vectors from Arizona vineyards.</title>
        <authorList>
            <person name="Tassone E.E."/>
        </authorList>
    </citation>
    <scope>NUCLEOTIDE SEQUENCE</scope>
</reference>
<feature type="compositionally biased region" description="Basic and acidic residues" evidence="1">
    <location>
        <begin position="325"/>
        <end position="335"/>
    </location>
</feature>
<dbReference type="EMBL" id="GECZ01002492">
    <property type="protein sequence ID" value="JAS67277.1"/>
    <property type="molecule type" value="Transcribed_RNA"/>
</dbReference>